<keyword evidence="5" id="KW-1185">Reference proteome</keyword>
<comment type="caution">
    <text evidence="4">The sequence shown here is derived from an EMBL/GenBank/DDBJ whole genome shotgun (WGS) entry which is preliminary data.</text>
</comment>
<name>A0ABP8EF70_9MICO</name>
<sequence length="169" mass="18133">MSEYKDVSPQRMREVMGSFCSGVTVVATQTEDGPVGFTCQSFTSLSLEPALITFNPSRTSTSWPRIREVGRFCVNILGGKHQELSGGFARSGADKFAGVAHEPTPLGNLRLVGALAWIDCTLHAEYDGGDHTIVVGQVQAMEAAQHIDPLLFYRGRYAALAAAIELAAS</sequence>
<dbReference type="Pfam" id="PF01613">
    <property type="entry name" value="Flavin_Reduct"/>
    <property type="match status" value="1"/>
</dbReference>
<dbReference type="EMBL" id="BAABAZ010000003">
    <property type="protein sequence ID" value="GAA4282614.1"/>
    <property type="molecule type" value="Genomic_DNA"/>
</dbReference>
<dbReference type="PANTHER" id="PTHR30466:SF11">
    <property type="entry name" value="FLAVIN-DEPENDENT MONOOXYGENASE, REDUCTASE SUBUNIT HSAB"/>
    <property type="match status" value="1"/>
</dbReference>
<dbReference type="Proteomes" id="UP001501586">
    <property type="component" value="Unassembled WGS sequence"/>
</dbReference>
<accession>A0ABP8EF70</accession>
<keyword evidence="2" id="KW-0560">Oxidoreductase</keyword>
<reference evidence="5" key="1">
    <citation type="journal article" date="2019" name="Int. J. Syst. Evol. Microbiol.">
        <title>The Global Catalogue of Microorganisms (GCM) 10K type strain sequencing project: providing services to taxonomists for standard genome sequencing and annotation.</title>
        <authorList>
            <consortium name="The Broad Institute Genomics Platform"/>
            <consortium name="The Broad Institute Genome Sequencing Center for Infectious Disease"/>
            <person name="Wu L."/>
            <person name="Ma J."/>
        </authorList>
    </citation>
    <scope>NUCLEOTIDE SEQUENCE [LARGE SCALE GENOMIC DNA]</scope>
    <source>
        <strain evidence="5">JCM 17458</strain>
    </source>
</reference>
<proteinExistence type="inferred from homology"/>
<dbReference type="InterPro" id="IPR002563">
    <property type="entry name" value="Flavin_Rdtase-like_dom"/>
</dbReference>
<evidence type="ECO:0000259" key="3">
    <source>
        <dbReference type="SMART" id="SM00903"/>
    </source>
</evidence>
<dbReference type="PANTHER" id="PTHR30466">
    <property type="entry name" value="FLAVIN REDUCTASE"/>
    <property type="match status" value="1"/>
</dbReference>
<evidence type="ECO:0000256" key="1">
    <source>
        <dbReference type="ARBA" id="ARBA00008898"/>
    </source>
</evidence>
<gene>
    <name evidence="4" type="ORF">GCM10022261_01450</name>
</gene>
<organism evidence="4 5">
    <name type="scientific">Brevibacterium daeguense</name>
    <dbReference type="NCBI Taxonomy" id="909936"/>
    <lineage>
        <taxon>Bacteria</taxon>
        <taxon>Bacillati</taxon>
        <taxon>Actinomycetota</taxon>
        <taxon>Actinomycetes</taxon>
        <taxon>Micrococcales</taxon>
        <taxon>Brevibacteriaceae</taxon>
        <taxon>Brevibacterium</taxon>
    </lineage>
</organism>
<evidence type="ECO:0000313" key="5">
    <source>
        <dbReference type="Proteomes" id="UP001501586"/>
    </source>
</evidence>
<evidence type="ECO:0000313" key="4">
    <source>
        <dbReference type="EMBL" id="GAA4282614.1"/>
    </source>
</evidence>
<dbReference type="InterPro" id="IPR012349">
    <property type="entry name" value="Split_barrel_FMN-bd"/>
</dbReference>
<dbReference type="Gene3D" id="2.30.110.10">
    <property type="entry name" value="Electron Transport, Fmn-binding Protein, Chain A"/>
    <property type="match status" value="1"/>
</dbReference>
<feature type="domain" description="Flavin reductase like" evidence="3">
    <location>
        <begin position="16"/>
        <end position="159"/>
    </location>
</feature>
<dbReference type="SUPFAM" id="SSF50475">
    <property type="entry name" value="FMN-binding split barrel"/>
    <property type="match status" value="1"/>
</dbReference>
<protein>
    <submittedName>
        <fullName evidence="4">Flavin reductase family protein</fullName>
    </submittedName>
</protein>
<dbReference type="InterPro" id="IPR050268">
    <property type="entry name" value="NADH-dep_flavin_reductase"/>
</dbReference>
<comment type="similarity">
    <text evidence="1">Belongs to the non-flavoprotein flavin reductase family.</text>
</comment>
<evidence type="ECO:0000256" key="2">
    <source>
        <dbReference type="ARBA" id="ARBA00023002"/>
    </source>
</evidence>
<dbReference type="SMART" id="SM00903">
    <property type="entry name" value="Flavin_Reduct"/>
    <property type="match status" value="1"/>
</dbReference>